<reference evidence="1 2" key="1">
    <citation type="submission" date="2018-09" db="EMBL/GenBank/DDBJ databases">
        <title>Genomic Encyclopedia of Type Strains, Phase III (KMG-III): the genomes of soil and plant-associated and newly described type strains.</title>
        <authorList>
            <person name="Whitman W."/>
        </authorList>
    </citation>
    <scope>NUCLEOTIDE SEQUENCE [LARGE SCALE GENOMIC DNA]</scope>
    <source>
        <strain evidence="1 2">CECT 7938</strain>
    </source>
</reference>
<dbReference type="Pfam" id="PF14117">
    <property type="entry name" value="DUF4287"/>
    <property type="match status" value="1"/>
</dbReference>
<name>A0A420BFG1_SPHD1</name>
<dbReference type="EMBL" id="RAPY01000001">
    <property type="protein sequence ID" value="RKE55433.1"/>
    <property type="molecule type" value="Genomic_DNA"/>
</dbReference>
<sequence>MSFQTYIKNIEEKTGKSRADFEKLAIEKGFTEEGKIKKGIKATQIVNWLKEDFELGHGHATAMYAYITGKRE</sequence>
<comment type="caution">
    <text evidence="1">The sequence shown here is derived from an EMBL/GenBank/DDBJ whole genome shotgun (WGS) entry which is preliminary data.</text>
</comment>
<protein>
    <submittedName>
        <fullName evidence="1">Uncharacterized protein DUF4287</fullName>
    </submittedName>
</protein>
<evidence type="ECO:0000313" key="2">
    <source>
        <dbReference type="Proteomes" id="UP000286246"/>
    </source>
</evidence>
<dbReference type="OrthoDB" id="9809825at2"/>
<dbReference type="RefSeq" id="WP_120257215.1">
    <property type="nucleotide sequence ID" value="NZ_RAPY01000001.1"/>
</dbReference>
<evidence type="ECO:0000313" key="1">
    <source>
        <dbReference type="EMBL" id="RKE55433.1"/>
    </source>
</evidence>
<dbReference type="InterPro" id="IPR025629">
    <property type="entry name" value="DUF4287"/>
</dbReference>
<organism evidence="1 2">
    <name type="scientific">Sphingobacterium detergens</name>
    <dbReference type="NCBI Taxonomy" id="1145106"/>
    <lineage>
        <taxon>Bacteria</taxon>
        <taxon>Pseudomonadati</taxon>
        <taxon>Bacteroidota</taxon>
        <taxon>Sphingobacteriia</taxon>
        <taxon>Sphingobacteriales</taxon>
        <taxon>Sphingobacteriaceae</taxon>
        <taxon>Sphingobacterium</taxon>
    </lineage>
</organism>
<gene>
    <name evidence="1" type="ORF">DFQ12_0265</name>
</gene>
<dbReference type="Proteomes" id="UP000286246">
    <property type="component" value="Unassembled WGS sequence"/>
</dbReference>
<accession>A0A420BFG1</accession>
<keyword evidence="2" id="KW-1185">Reference proteome</keyword>
<dbReference type="AlphaFoldDB" id="A0A420BFG1"/>
<proteinExistence type="predicted"/>